<gene>
    <name evidence="4" type="ORF">DFQ15_102266</name>
</gene>
<dbReference type="AlphaFoldDB" id="A0A318T219"/>
<comment type="subcellular location">
    <subcellularLocation>
        <location evidence="1">Membrane</location>
    </subcellularLocation>
</comment>
<dbReference type="Proteomes" id="UP000247540">
    <property type="component" value="Unassembled WGS sequence"/>
</dbReference>
<evidence type="ECO:0000313" key="4">
    <source>
        <dbReference type="EMBL" id="PYE79531.1"/>
    </source>
</evidence>
<dbReference type="InterPro" id="IPR008816">
    <property type="entry name" value="Gly_zipper_2TM_dom"/>
</dbReference>
<dbReference type="RefSeq" id="WP_110464488.1">
    <property type="nucleotide sequence ID" value="NZ_JAMOFZ010000001.1"/>
</dbReference>
<accession>A0A318T219</accession>
<dbReference type="OrthoDB" id="9153931at2"/>
<evidence type="ECO:0000313" key="5">
    <source>
        <dbReference type="Proteomes" id="UP000247540"/>
    </source>
</evidence>
<feature type="domain" description="Glycine zipper 2TM" evidence="3">
    <location>
        <begin position="82"/>
        <end position="123"/>
    </location>
</feature>
<dbReference type="EMBL" id="QJTC01000002">
    <property type="protein sequence ID" value="PYE79531.1"/>
    <property type="molecule type" value="Genomic_DNA"/>
</dbReference>
<keyword evidence="5" id="KW-1185">Reference proteome</keyword>
<evidence type="ECO:0000259" key="3">
    <source>
        <dbReference type="Pfam" id="PF05433"/>
    </source>
</evidence>
<comment type="caution">
    <text evidence="4">The sequence shown here is derived from an EMBL/GenBank/DDBJ whole genome shotgun (WGS) entry which is preliminary data.</text>
</comment>
<dbReference type="GO" id="GO:0019867">
    <property type="term" value="C:outer membrane"/>
    <property type="evidence" value="ECO:0007669"/>
    <property type="project" value="InterPro"/>
</dbReference>
<name>A0A318T219_9BURK</name>
<reference evidence="4 5" key="1">
    <citation type="submission" date="2018-06" db="EMBL/GenBank/DDBJ databases">
        <title>Genomic Encyclopedia of Type Strains, Phase III (KMG-III): the genomes of soil and plant-associated and newly described type strains.</title>
        <authorList>
            <person name="Whitman W."/>
        </authorList>
    </citation>
    <scope>NUCLEOTIDE SEQUENCE [LARGE SCALE GENOMIC DNA]</scope>
    <source>
        <strain evidence="4 5">CECT 7646</strain>
    </source>
</reference>
<dbReference type="PANTHER" id="PTHR35603">
    <property type="match status" value="1"/>
</dbReference>
<sequence length="172" mass="17512">MKTISRFSTMAIGAVAVATLSACGTDPYYGRPAANYPAQYPAPVAQPAPYPAYEHGGAYAEFGRVSNIEVLQSEQARAPSGAGAIIGGVLGAVVGNQIGSGGGRALATGIGVVGGAVAGNQIEGNQRGRVVQTYRISVQVDNGSSRAFDVPAPGDLRIGDRVRIQGGQLQRI</sequence>
<dbReference type="Pfam" id="PF05433">
    <property type="entry name" value="Rick_17kDa_Anti"/>
    <property type="match status" value="1"/>
</dbReference>
<evidence type="ECO:0000256" key="1">
    <source>
        <dbReference type="ARBA" id="ARBA00004370"/>
    </source>
</evidence>
<evidence type="ECO:0000256" key="2">
    <source>
        <dbReference type="ARBA" id="ARBA00023136"/>
    </source>
</evidence>
<keyword evidence="2" id="KW-0472">Membrane</keyword>
<dbReference type="PANTHER" id="PTHR35603:SF2">
    <property type="entry name" value="OUTER MEMBRANE LIPOPROTEIN"/>
    <property type="match status" value="1"/>
</dbReference>
<proteinExistence type="predicted"/>
<dbReference type="InterPro" id="IPR051407">
    <property type="entry name" value="Bact_OM_lipoprot/Surf_antigen"/>
</dbReference>
<dbReference type="PROSITE" id="PS51257">
    <property type="entry name" value="PROKAR_LIPOPROTEIN"/>
    <property type="match status" value="1"/>
</dbReference>
<protein>
    <submittedName>
        <fullName evidence="4">Glycine zipper 2TM protein</fullName>
    </submittedName>
</protein>
<organism evidence="4 5">
    <name type="scientific">Xylophilus ampelinus</name>
    <dbReference type="NCBI Taxonomy" id="54067"/>
    <lineage>
        <taxon>Bacteria</taxon>
        <taxon>Pseudomonadati</taxon>
        <taxon>Pseudomonadota</taxon>
        <taxon>Betaproteobacteria</taxon>
        <taxon>Burkholderiales</taxon>
        <taxon>Xylophilus</taxon>
    </lineage>
</organism>